<evidence type="ECO:0000256" key="2">
    <source>
        <dbReference type="ARBA" id="ARBA00022801"/>
    </source>
</evidence>
<protein>
    <submittedName>
        <fullName evidence="4">Alpha/Beta hydrolase protein</fullName>
    </submittedName>
</protein>
<dbReference type="PANTHER" id="PTHR40841">
    <property type="entry name" value="SIDEROPHORE TRIACETYLFUSARININE C ESTERASE"/>
    <property type="match status" value="1"/>
</dbReference>
<keyword evidence="5" id="KW-1185">Reference proteome</keyword>
<dbReference type="OrthoDB" id="446683at2759"/>
<reference evidence="4 5" key="1">
    <citation type="journal article" date="2018" name="Mycol. Prog.">
        <title>Coniella lustricola, a new species from submerged detritus.</title>
        <authorList>
            <person name="Raudabaugh D.B."/>
            <person name="Iturriaga T."/>
            <person name="Carver A."/>
            <person name="Mondo S."/>
            <person name="Pangilinan J."/>
            <person name="Lipzen A."/>
            <person name="He G."/>
            <person name="Amirebrahimi M."/>
            <person name="Grigoriev I.V."/>
            <person name="Miller A.N."/>
        </authorList>
    </citation>
    <scope>NUCLEOTIDE SEQUENCE [LARGE SCALE GENOMIC DNA]</scope>
    <source>
        <strain evidence="4 5">B22-T-1</strain>
    </source>
</reference>
<keyword evidence="2 4" id="KW-0378">Hydrolase</keyword>
<evidence type="ECO:0000256" key="1">
    <source>
        <dbReference type="ARBA" id="ARBA00005622"/>
    </source>
</evidence>
<dbReference type="SUPFAM" id="SSF53474">
    <property type="entry name" value="alpha/beta-Hydrolases"/>
    <property type="match status" value="1"/>
</dbReference>
<dbReference type="InterPro" id="IPR029058">
    <property type="entry name" value="AB_hydrolase_fold"/>
</dbReference>
<dbReference type="InterPro" id="IPR052558">
    <property type="entry name" value="Siderophore_Hydrolase_D"/>
</dbReference>
<dbReference type="AlphaFoldDB" id="A0A2T2ZZV4"/>
<dbReference type="InParanoid" id="A0A2T2ZZV4"/>
<dbReference type="InterPro" id="IPR000801">
    <property type="entry name" value="Esterase-like"/>
</dbReference>
<evidence type="ECO:0000313" key="4">
    <source>
        <dbReference type="EMBL" id="PSR80249.1"/>
    </source>
</evidence>
<name>A0A2T2ZZV4_9PEZI</name>
<accession>A0A2T2ZZV4</accession>
<dbReference type="Pfam" id="PF00756">
    <property type="entry name" value="Esterase"/>
    <property type="match status" value="1"/>
</dbReference>
<feature type="region of interest" description="Disordered" evidence="3">
    <location>
        <begin position="80"/>
        <end position="105"/>
    </location>
</feature>
<gene>
    <name evidence="4" type="ORF">BD289DRAFT_374337</name>
</gene>
<evidence type="ECO:0000313" key="5">
    <source>
        <dbReference type="Proteomes" id="UP000241462"/>
    </source>
</evidence>
<dbReference type="PANTHER" id="PTHR40841:SF2">
    <property type="entry name" value="SIDEROPHORE-DEGRADING ESTERASE (EUROFUNG)"/>
    <property type="match status" value="1"/>
</dbReference>
<dbReference type="Gene3D" id="3.40.50.1820">
    <property type="entry name" value="alpha/beta hydrolase"/>
    <property type="match status" value="1"/>
</dbReference>
<dbReference type="EMBL" id="KZ678536">
    <property type="protein sequence ID" value="PSR80249.1"/>
    <property type="molecule type" value="Genomic_DNA"/>
</dbReference>
<evidence type="ECO:0000256" key="3">
    <source>
        <dbReference type="SAM" id="MobiDB-lite"/>
    </source>
</evidence>
<sequence>MHTSAVFAPAEDAHAPNTCQSIVRTSRGDFLVQVAWPLKWNTDRTLPANETAHQEISTMYSTVVVGVGYPMPPAKAIYDFRRGPDLTPPSRNGEYDAPLGSDGKPRTDISFGEADQFLEFIANDVKQYVETILFPHVSLVASGRRALLGHSYGGIFALNALYTKPELWSTVVAASADIEFNKGKLVSEQETDFRAKTLVGPAPSLIITYGDEPQDLIRGPTESEADYQRRVAYAEESGTRDAAKKLVERFDGHPNLKAIAVREFPGEDHGSAAVTGFQHGVVEFLTRGF</sequence>
<organism evidence="4 5">
    <name type="scientific">Coniella lustricola</name>
    <dbReference type="NCBI Taxonomy" id="2025994"/>
    <lineage>
        <taxon>Eukaryota</taxon>
        <taxon>Fungi</taxon>
        <taxon>Dikarya</taxon>
        <taxon>Ascomycota</taxon>
        <taxon>Pezizomycotina</taxon>
        <taxon>Sordariomycetes</taxon>
        <taxon>Sordariomycetidae</taxon>
        <taxon>Diaporthales</taxon>
        <taxon>Schizoparmaceae</taxon>
        <taxon>Coniella</taxon>
    </lineage>
</organism>
<dbReference type="Proteomes" id="UP000241462">
    <property type="component" value="Unassembled WGS sequence"/>
</dbReference>
<comment type="similarity">
    <text evidence="1">Belongs to the esterase D family.</text>
</comment>
<proteinExistence type="inferred from homology"/>
<dbReference type="GO" id="GO:0016788">
    <property type="term" value="F:hydrolase activity, acting on ester bonds"/>
    <property type="evidence" value="ECO:0007669"/>
    <property type="project" value="TreeGrafter"/>
</dbReference>